<comment type="caution">
    <text evidence="4">The sequence shown here is derived from an EMBL/GenBank/DDBJ whole genome shotgun (WGS) entry which is preliminary data.</text>
</comment>
<evidence type="ECO:0000259" key="3">
    <source>
        <dbReference type="Pfam" id="PF00881"/>
    </source>
</evidence>
<dbReference type="RefSeq" id="WP_040037684.1">
    <property type="nucleotide sequence ID" value="NZ_JWIQ02000067.1"/>
</dbReference>
<name>A0A0F5I7M8_BACTR</name>
<proteinExistence type="inferred from homology"/>
<dbReference type="PANTHER" id="PTHR43673:SF10">
    <property type="entry name" value="NADH DEHYDROGENASE_NAD(P)H NITROREDUCTASE XCC3605-RELATED"/>
    <property type="match status" value="1"/>
</dbReference>
<gene>
    <name evidence="4" type="ORF">QY95_00626</name>
</gene>
<dbReference type="GO" id="GO:0016491">
    <property type="term" value="F:oxidoreductase activity"/>
    <property type="evidence" value="ECO:0007669"/>
    <property type="project" value="UniProtKB-KW"/>
</dbReference>
<dbReference type="OrthoDB" id="9804207at2"/>
<dbReference type="InterPro" id="IPR029479">
    <property type="entry name" value="Nitroreductase"/>
</dbReference>
<evidence type="ECO:0000256" key="1">
    <source>
        <dbReference type="ARBA" id="ARBA00007118"/>
    </source>
</evidence>
<comment type="similarity">
    <text evidence="1">Belongs to the nitroreductase family.</text>
</comment>
<keyword evidence="2" id="KW-0560">Oxidoreductase</keyword>
<feature type="domain" description="Nitroreductase" evidence="3">
    <location>
        <begin position="7"/>
        <end position="151"/>
    </location>
</feature>
<dbReference type="InterPro" id="IPR000415">
    <property type="entry name" value="Nitroreductase-like"/>
</dbReference>
<keyword evidence="5" id="KW-1185">Reference proteome</keyword>
<organism evidence="4 5">
    <name type="scientific">Bacillus thermotolerans</name>
    <name type="common">Quasibacillus thermotolerans</name>
    <dbReference type="NCBI Taxonomy" id="1221996"/>
    <lineage>
        <taxon>Bacteria</taxon>
        <taxon>Bacillati</taxon>
        <taxon>Bacillota</taxon>
        <taxon>Bacilli</taxon>
        <taxon>Bacillales</taxon>
        <taxon>Bacillaceae</taxon>
        <taxon>Bacillus</taxon>
    </lineage>
</organism>
<dbReference type="SUPFAM" id="SSF55469">
    <property type="entry name" value="FMN-dependent nitroreductase-like"/>
    <property type="match status" value="1"/>
</dbReference>
<reference evidence="4" key="1">
    <citation type="submission" date="2015-02" db="EMBL/GenBank/DDBJ databases">
        <title>Genome Assembly of Bacillaceae bacterium MTCC 8252.</title>
        <authorList>
            <person name="Verma A."/>
            <person name="Khatri I."/>
            <person name="Mual P."/>
            <person name="Subramanian S."/>
            <person name="Krishnamurthi S."/>
        </authorList>
    </citation>
    <scope>NUCLEOTIDE SEQUENCE [LARGE SCALE GENOMIC DNA]</scope>
    <source>
        <strain evidence="4">MTCC 8252</strain>
    </source>
</reference>
<protein>
    <submittedName>
        <fullName evidence="4">Nitroreductase family protein</fullName>
    </submittedName>
</protein>
<sequence length="175" mass="19470">MNVSEAIQRRREITAFTDQPIPAEKLAQVTEAAYLAPAGNNLPSRELVVVEERSMLDHLAEATPFVPWLKEAKAAIVLTGRPDISKYWLQDASIASGFIWLSAVEQGLGAAFGAIYHSEDQEESEKRESYVREALAIPDDRRIVAILGLGYPREEPPAKKLVPKEEIIHYGKFGQ</sequence>
<dbReference type="Gene3D" id="3.40.109.10">
    <property type="entry name" value="NADH Oxidase"/>
    <property type="match status" value="1"/>
</dbReference>
<accession>A0A0F5I7M8</accession>
<evidence type="ECO:0000313" key="4">
    <source>
        <dbReference type="EMBL" id="KKB41624.1"/>
    </source>
</evidence>
<dbReference type="STRING" id="1221996.QY95_00626"/>
<dbReference type="PANTHER" id="PTHR43673">
    <property type="entry name" value="NAD(P)H NITROREDUCTASE YDGI-RELATED"/>
    <property type="match status" value="1"/>
</dbReference>
<dbReference type="Proteomes" id="UP000031563">
    <property type="component" value="Unassembled WGS sequence"/>
</dbReference>
<dbReference type="AlphaFoldDB" id="A0A0F5I7M8"/>
<evidence type="ECO:0000313" key="5">
    <source>
        <dbReference type="Proteomes" id="UP000031563"/>
    </source>
</evidence>
<dbReference type="EMBL" id="JWIR02000020">
    <property type="protein sequence ID" value="KKB41624.1"/>
    <property type="molecule type" value="Genomic_DNA"/>
</dbReference>
<evidence type="ECO:0000256" key="2">
    <source>
        <dbReference type="ARBA" id="ARBA00023002"/>
    </source>
</evidence>
<dbReference type="Pfam" id="PF00881">
    <property type="entry name" value="Nitroreductase"/>
    <property type="match status" value="1"/>
</dbReference>